<reference evidence="1 2" key="1">
    <citation type="submission" date="2021-06" db="EMBL/GenBank/DDBJ databases">
        <authorList>
            <person name="Kallberg Y."/>
            <person name="Tangrot J."/>
            <person name="Rosling A."/>
        </authorList>
    </citation>
    <scope>NUCLEOTIDE SEQUENCE [LARGE SCALE GENOMIC DNA]</scope>
    <source>
        <strain evidence="1 2">120-4 pot B 10/14</strain>
    </source>
</reference>
<name>A0ABN7W214_GIGMA</name>
<evidence type="ECO:0000313" key="2">
    <source>
        <dbReference type="Proteomes" id="UP000789901"/>
    </source>
</evidence>
<dbReference type="Proteomes" id="UP000789901">
    <property type="component" value="Unassembled WGS sequence"/>
</dbReference>
<gene>
    <name evidence="1" type="ORF">GMARGA_LOCUS25649</name>
</gene>
<protein>
    <submittedName>
        <fullName evidence="1">26272_t:CDS:1</fullName>
    </submittedName>
</protein>
<dbReference type="PANTHER" id="PTHR21446:SF6">
    <property type="entry name" value="MITOCHONDRIAL ANTIVIRAL-SIGNALING PROTEIN"/>
    <property type="match status" value="1"/>
</dbReference>
<sequence>MTEFILGIRQIKNSAEYSPSSLINCINLLSLYLLNHPDGNHQFTLSNKKEFRLLNGKLKQLKKSGTIVKHHDNLTDEEVQQIFQHSSISINDPQGLQYHGGLRFTKCSQKNDQGGIESDNTGLIIPVPPDPADFQGPIHDFKLHISKRPESPYLHLRINNKFAYDPEESWYCDQRLGEKLCQTFMKNICNVVIDTKNRSITNHSGRSTSITTLFRQGVPMVTT</sequence>
<evidence type="ECO:0000313" key="1">
    <source>
        <dbReference type="EMBL" id="CAG8812823.1"/>
    </source>
</evidence>
<proteinExistence type="predicted"/>
<dbReference type="PANTHER" id="PTHR21446">
    <property type="entry name" value="DUF3504 DOMAIN-CONTAINING PROTEIN"/>
    <property type="match status" value="1"/>
</dbReference>
<feature type="non-terminal residue" evidence="1">
    <location>
        <position position="223"/>
    </location>
</feature>
<organism evidence="1 2">
    <name type="scientific">Gigaspora margarita</name>
    <dbReference type="NCBI Taxonomy" id="4874"/>
    <lineage>
        <taxon>Eukaryota</taxon>
        <taxon>Fungi</taxon>
        <taxon>Fungi incertae sedis</taxon>
        <taxon>Mucoromycota</taxon>
        <taxon>Glomeromycotina</taxon>
        <taxon>Glomeromycetes</taxon>
        <taxon>Diversisporales</taxon>
        <taxon>Gigasporaceae</taxon>
        <taxon>Gigaspora</taxon>
    </lineage>
</organism>
<accession>A0ABN7W214</accession>
<keyword evidence="2" id="KW-1185">Reference proteome</keyword>
<dbReference type="InterPro" id="IPR052787">
    <property type="entry name" value="MAVS"/>
</dbReference>
<comment type="caution">
    <text evidence="1">The sequence shown here is derived from an EMBL/GenBank/DDBJ whole genome shotgun (WGS) entry which is preliminary data.</text>
</comment>
<dbReference type="EMBL" id="CAJVQB010028668">
    <property type="protein sequence ID" value="CAG8812823.1"/>
    <property type="molecule type" value="Genomic_DNA"/>
</dbReference>